<dbReference type="PANTHER" id="PTHR47738:SF2">
    <property type="entry name" value="PTS SYSTEM FRUCTOSE-LIKE EIIA COMPONENT"/>
    <property type="match status" value="1"/>
</dbReference>
<dbReference type="CDD" id="cd00211">
    <property type="entry name" value="PTS_IIA_fru"/>
    <property type="match status" value="1"/>
</dbReference>
<dbReference type="Gene3D" id="3.40.930.10">
    <property type="entry name" value="Mannitol-specific EII, Chain A"/>
    <property type="match status" value="1"/>
</dbReference>
<accession>A0ABS1J4R3</accession>
<dbReference type="EMBL" id="JAEQNB010000001">
    <property type="protein sequence ID" value="MBL0385175.1"/>
    <property type="molecule type" value="Genomic_DNA"/>
</dbReference>
<feature type="domain" description="PTS EIIA type-2" evidence="6">
    <location>
        <begin position="5"/>
        <end position="150"/>
    </location>
</feature>
<dbReference type="InterPro" id="IPR004715">
    <property type="entry name" value="PTS_IIA_fruc"/>
</dbReference>
<dbReference type="PANTHER" id="PTHR47738">
    <property type="entry name" value="PTS SYSTEM FRUCTOSE-LIKE EIIA COMPONENT-RELATED"/>
    <property type="match status" value="1"/>
</dbReference>
<keyword evidence="2" id="KW-0597">Phosphoprotein</keyword>
<evidence type="ECO:0000259" key="6">
    <source>
        <dbReference type="PROSITE" id="PS51094"/>
    </source>
</evidence>
<evidence type="ECO:0000313" key="7">
    <source>
        <dbReference type="EMBL" id="MBL0385175.1"/>
    </source>
</evidence>
<evidence type="ECO:0000256" key="2">
    <source>
        <dbReference type="ARBA" id="ARBA00022553"/>
    </source>
</evidence>
<comment type="caution">
    <text evidence="7">The sequence shown here is derived from an EMBL/GenBank/DDBJ whole genome shotgun (WGS) entry which is preliminary data.</text>
</comment>
<name>A0ABS1J4R3_9BACL</name>
<evidence type="ECO:0000256" key="4">
    <source>
        <dbReference type="ARBA" id="ARBA00022679"/>
    </source>
</evidence>
<evidence type="ECO:0000313" key="8">
    <source>
        <dbReference type="Proteomes" id="UP000602284"/>
    </source>
</evidence>
<keyword evidence="1" id="KW-0813">Transport</keyword>
<dbReference type="NCBIfam" id="TIGR00848">
    <property type="entry name" value="fruA"/>
    <property type="match status" value="1"/>
</dbReference>
<gene>
    <name evidence="7" type="ORF">JJB07_00835</name>
</gene>
<evidence type="ECO:0000256" key="5">
    <source>
        <dbReference type="ARBA" id="ARBA00022683"/>
    </source>
</evidence>
<protein>
    <submittedName>
        <fullName evidence="7">PTS sugar transporter subunit IIA</fullName>
    </submittedName>
</protein>
<sequence length="151" mass="16102">MKITDLVTPELIQLDVQGTTKAEVMQELVNLLDNAGALNDAAGYLQSLNDREAVGSTGIGFGVAIPHGKTDAVKTPRVAFGVQKSGVDWDSLDGLPANLIFMIAVPATGTGNEHLKIIQMLSRKIISEDFRSTLLQAATKDDVLNLLSTIE</sequence>
<keyword evidence="4" id="KW-0808">Transferase</keyword>
<proteinExistence type="predicted"/>
<dbReference type="InterPro" id="IPR051541">
    <property type="entry name" value="PTS_SugarTrans_NitroReg"/>
</dbReference>
<dbReference type="Pfam" id="PF00359">
    <property type="entry name" value="PTS_EIIA_2"/>
    <property type="match status" value="1"/>
</dbReference>
<reference evidence="7 8" key="1">
    <citation type="submission" date="2021-01" db="EMBL/GenBank/DDBJ databases">
        <title>Tumebacillus sp. strain ITR2 16S ribosomal RNA gene Genome sequencing and assembly.</title>
        <authorList>
            <person name="Kang M."/>
        </authorList>
    </citation>
    <scope>NUCLEOTIDE SEQUENCE [LARGE SCALE GENOMIC DNA]</scope>
    <source>
        <strain evidence="7 8">ITR2</strain>
    </source>
</reference>
<evidence type="ECO:0000256" key="1">
    <source>
        <dbReference type="ARBA" id="ARBA00022448"/>
    </source>
</evidence>
<dbReference type="InterPro" id="IPR016152">
    <property type="entry name" value="PTrfase/Anion_transptr"/>
</dbReference>
<dbReference type="Proteomes" id="UP000602284">
    <property type="component" value="Unassembled WGS sequence"/>
</dbReference>
<keyword evidence="3 7" id="KW-0762">Sugar transport</keyword>
<dbReference type="PROSITE" id="PS51094">
    <property type="entry name" value="PTS_EIIA_TYPE_2"/>
    <property type="match status" value="1"/>
</dbReference>
<keyword evidence="5" id="KW-0598">Phosphotransferase system</keyword>
<keyword evidence="8" id="KW-1185">Reference proteome</keyword>
<dbReference type="RefSeq" id="WP_201630336.1">
    <property type="nucleotide sequence ID" value="NZ_JAEQNB010000001.1"/>
</dbReference>
<evidence type="ECO:0000256" key="3">
    <source>
        <dbReference type="ARBA" id="ARBA00022597"/>
    </source>
</evidence>
<organism evidence="7 8">
    <name type="scientific">Tumebacillus amylolyticus</name>
    <dbReference type="NCBI Taxonomy" id="2801339"/>
    <lineage>
        <taxon>Bacteria</taxon>
        <taxon>Bacillati</taxon>
        <taxon>Bacillota</taxon>
        <taxon>Bacilli</taxon>
        <taxon>Bacillales</taxon>
        <taxon>Alicyclobacillaceae</taxon>
        <taxon>Tumebacillus</taxon>
    </lineage>
</organism>
<dbReference type="SUPFAM" id="SSF55804">
    <property type="entry name" value="Phoshotransferase/anion transport protein"/>
    <property type="match status" value="1"/>
</dbReference>
<dbReference type="InterPro" id="IPR002178">
    <property type="entry name" value="PTS_EIIA_type-2_dom"/>
</dbReference>
<dbReference type="PROSITE" id="PS00372">
    <property type="entry name" value="PTS_EIIA_TYPE_2_HIS"/>
    <property type="match status" value="1"/>
</dbReference>